<name>A0A0F9CHT2_9ZZZZ</name>
<organism evidence="1">
    <name type="scientific">marine sediment metagenome</name>
    <dbReference type="NCBI Taxonomy" id="412755"/>
    <lineage>
        <taxon>unclassified sequences</taxon>
        <taxon>metagenomes</taxon>
        <taxon>ecological metagenomes</taxon>
    </lineage>
</organism>
<dbReference type="InterPro" id="IPR027417">
    <property type="entry name" value="P-loop_NTPase"/>
</dbReference>
<sequence length="126" mass="13129">MGQHLGIQGVGLGESAAGPGEVAHLARVDGHDRQAGAAQGGQQRHFQATGGLQPGAVVVVDEAGMVGSRQLAQVSDLVEEASGKLILIGDHHQLAEIDAGGLFAALTMRLPSVELTENVRQRHEWE</sequence>
<evidence type="ECO:0000313" key="1">
    <source>
        <dbReference type="EMBL" id="KKL48853.1"/>
    </source>
</evidence>
<dbReference type="EMBL" id="LAZR01033171">
    <property type="protein sequence ID" value="KKL48853.1"/>
    <property type="molecule type" value="Genomic_DNA"/>
</dbReference>
<reference evidence="1" key="1">
    <citation type="journal article" date="2015" name="Nature">
        <title>Complex archaea that bridge the gap between prokaryotes and eukaryotes.</title>
        <authorList>
            <person name="Spang A."/>
            <person name="Saw J.H."/>
            <person name="Jorgensen S.L."/>
            <person name="Zaremba-Niedzwiedzka K."/>
            <person name="Martijn J."/>
            <person name="Lind A.E."/>
            <person name="van Eijk R."/>
            <person name="Schleper C."/>
            <person name="Guy L."/>
            <person name="Ettema T.J."/>
        </authorList>
    </citation>
    <scope>NUCLEOTIDE SEQUENCE</scope>
</reference>
<dbReference type="Pfam" id="PF13604">
    <property type="entry name" value="AAA_30"/>
    <property type="match status" value="1"/>
</dbReference>
<gene>
    <name evidence="1" type="ORF">LCGC14_2321340</name>
</gene>
<dbReference type="Gene3D" id="3.40.50.300">
    <property type="entry name" value="P-loop containing nucleotide triphosphate hydrolases"/>
    <property type="match status" value="1"/>
</dbReference>
<protein>
    <submittedName>
        <fullName evidence="1">Uncharacterized protein</fullName>
    </submittedName>
</protein>
<proteinExistence type="predicted"/>
<accession>A0A0F9CHT2</accession>
<comment type="caution">
    <text evidence="1">The sequence shown here is derived from an EMBL/GenBank/DDBJ whole genome shotgun (WGS) entry which is preliminary data.</text>
</comment>
<feature type="non-terminal residue" evidence="1">
    <location>
        <position position="126"/>
    </location>
</feature>
<dbReference type="SUPFAM" id="SSF52540">
    <property type="entry name" value="P-loop containing nucleoside triphosphate hydrolases"/>
    <property type="match status" value="1"/>
</dbReference>
<dbReference type="AlphaFoldDB" id="A0A0F9CHT2"/>